<gene>
    <name evidence="1" type="ORF">BS47DRAFT_1393910</name>
</gene>
<organism evidence="1 2">
    <name type="scientific">Hydnum rufescens UP504</name>
    <dbReference type="NCBI Taxonomy" id="1448309"/>
    <lineage>
        <taxon>Eukaryota</taxon>
        <taxon>Fungi</taxon>
        <taxon>Dikarya</taxon>
        <taxon>Basidiomycota</taxon>
        <taxon>Agaricomycotina</taxon>
        <taxon>Agaricomycetes</taxon>
        <taxon>Cantharellales</taxon>
        <taxon>Hydnaceae</taxon>
        <taxon>Hydnum</taxon>
    </lineage>
</organism>
<evidence type="ECO:0000313" key="1">
    <source>
        <dbReference type="EMBL" id="KAF9512749.1"/>
    </source>
</evidence>
<dbReference type="EMBL" id="MU128982">
    <property type="protein sequence ID" value="KAF9512749.1"/>
    <property type="molecule type" value="Genomic_DNA"/>
</dbReference>
<comment type="caution">
    <text evidence="1">The sequence shown here is derived from an EMBL/GenBank/DDBJ whole genome shotgun (WGS) entry which is preliminary data.</text>
</comment>
<proteinExistence type="predicted"/>
<keyword evidence="2" id="KW-1185">Reference proteome</keyword>
<name>A0A9P6AVE6_9AGAM</name>
<dbReference type="Proteomes" id="UP000886523">
    <property type="component" value="Unassembled WGS sequence"/>
</dbReference>
<protein>
    <submittedName>
        <fullName evidence="1">Uncharacterized protein</fullName>
    </submittedName>
</protein>
<reference evidence="1" key="1">
    <citation type="journal article" date="2020" name="Nat. Commun.">
        <title>Large-scale genome sequencing of mycorrhizal fungi provides insights into the early evolution of symbiotic traits.</title>
        <authorList>
            <person name="Miyauchi S."/>
            <person name="Kiss E."/>
            <person name="Kuo A."/>
            <person name="Drula E."/>
            <person name="Kohler A."/>
            <person name="Sanchez-Garcia M."/>
            <person name="Morin E."/>
            <person name="Andreopoulos B."/>
            <person name="Barry K.W."/>
            <person name="Bonito G."/>
            <person name="Buee M."/>
            <person name="Carver A."/>
            <person name="Chen C."/>
            <person name="Cichocki N."/>
            <person name="Clum A."/>
            <person name="Culley D."/>
            <person name="Crous P.W."/>
            <person name="Fauchery L."/>
            <person name="Girlanda M."/>
            <person name="Hayes R.D."/>
            <person name="Keri Z."/>
            <person name="LaButti K."/>
            <person name="Lipzen A."/>
            <person name="Lombard V."/>
            <person name="Magnuson J."/>
            <person name="Maillard F."/>
            <person name="Murat C."/>
            <person name="Nolan M."/>
            <person name="Ohm R.A."/>
            <person name="Pangilinan J."/>
            <person name="Pereira M.F."/>
            <person name="Perotto S."/>
            <person name="Peter M."/>
            <person name="Pfister S."/>
            <person name="Riley R."/>
            <person name="Sitrit Y."/>
            <person name="Stielow J.B."/>
            <person name="Szollosi G."/>
            <person name="Zifcakova L."/>
            <person name="Stursova M."/>
            <person name="Spatafora J.W."/>
            <person name="Tedersoo L."/>
            <person name="Vaario L.M."/>
            <person name="Yamada A."/>
            <person name="Yan M."/>
            <person name="Wang P."/>
            <person name="Xu J."/>
            <person name="Bruns T."/>
            <person name="Baldrian P."/>
            <person name="Vilgalys R."/>
            <person name="Dunand C."/>
            <person name="Henrissat B."/>
            <person name="Grigoriev I.V."/>
            <person name="Hibbett D."/>
            <person name="Nagy L.G."/>
            <person name="Martin F.M."/>
        </authorList>
    </citation>
    <scope>NUCLEOTIDE SEQUENCE</scope>
    <source>
        <strain evidence="1">UP504</strain>
    </source>
</reference>
<evidence type="ECO:0000313" key="2">
    <source>
        <dbReference type="Proteomes" id="UP000886523"/>
    </source>
</evidence>
<accession>A0A9P6AVE6</accession>
<dbReference type="AlphaFoldDB" id="A0A9P6AVE6"/>
<sequence length="112" mass="13017">MSGMIDSRMSDMLEKQWVYRNLYCKAHRTLCTMRRHNRDNPRHMHRFWPSVQCSKLSALVDSPHEDLAYSKTFALRVPTGTAYCVGGAADQWQMASNEMKPCVEQRMPGKHL</sequence>